<dbReference type="RefSeq" id="WP_015158213.1">
    <property type="nucleotide sequence ID" value="NC_019697.1"/>
</dbReference>
<name>K9UCT1_CHAP6</name>
<dbReference type="SUPFAM" id="SSF51182">
    <property type="entry name" value="RmlC-like cupins"/>
    <property type="match status" value="1"/>
</dbReference>
<evidence type="ECO:0000313" key="4">
    <source>
        <dbReference type="Proteomes" id="UP000010366"/>
    </source>
</evidence>
<dbReference type="CDD" id="cd07008">
    <property type="entry name" value="cupin_yp_001338853-like"/>
    <property type="match status" value="1"/>
</dbReference>
<dbReference type="OrthoDB" id="9797047at2"/>
<dbReference type="Gene3D" id="2.60.120.10">
    <property type="entry name" value="Jelly Rolls"/>
    <property type="match status" value="1"/>
</dbReference>
<dbReference type="InterPro" id="IPR051610">
    <property type="entry name" value="GPI/OXD"/>
</dbReference>
<organism evidence="3 4">
    <name type="scientific">Chamaesiphon minutus (strain ATCC 27169 / PCC 6605)</name>
    <dbReference type="NCBI Taxonomy" id="1173020"/>
    <lineage>
        <taxon>Bacteria</taxon>
        <taxon>Bacillati</taxon>
        <taxon>Cyanobacteriota</taxon>
        <taxon>Cyanophyceae</taxon>
        <taxon>Gomontiellales</taxon>
        <taxon>Chamaesiphonaceae</taxon>
        <taxon>Chamaesiphon</taxon>
    </lineage>
</organism>
<proteinExistence type="predicted"/>
<evidence type="ECO:0000313" key="3">
    <source>
        <dbReference type="EMBL" id="AFY92019.1"/>
    </source>
</evidence>
<keyword evidence="4" id="KW-1185">Reference proteome</keyword>
<dbReference type="PANTHER" id="PTHR35848">
    <property type="entry name" value="OXALATE-BINDING PROTEIN"/>
    <property type="match status" value="1"/>
</dbReference>
<dbReference type="GO" id="GO:0046872">
    <property type="term" value="F:metal ion binding"/>
    <property type="evidence" value="ECO:0007669"/>
    <property type="project" value="UniProtKB-KW"/>
</dbReference>
<dbReference type="KEGG" id="cmp:Cha6605_0748"/>
<evidence type="ECO:0000256" key="1">
    <source>
        <dbReference type="ARBA" id="ARBA00022723"/>
    </source>
</evidence>
<feature type="domain" description="Cupin type-2" evidence="2">
    <location>
        <begin position="38"/>
        <end position="106"/>
    </location>
</feature>
<reference evidence="3 4" key="1">
    <citation type="submission" date="2012-05" db="EMBL/GenBank/DDBJ databases">
        <title>Finished chromosome of genome of Chamaesiphon sp. PCC 6605.</title>
        <authorList>
            <consortium name="US DOE Joint Genome Institute"/>
            <person name="Gugger M."/>
            <person name="Coursin T."/>
            <person name="Rippka R."/>
            <person name="Tandeau De Marsac N."/>
            <person name="Huntemann M."/>
            <person name="Wei C.-L."/>
            <person name="Han J."/>
            <person name="Detter J.C."/>
            <person name="Han C."/>
            <person name="Tapia R."/>
            <person name="Chen A."/>
            <person name="Kyrpides N."/>
            <person name="Mavromatis K."/>
            <person name="Markowitz V."/>
            <person name="Szeto E."/>
            <person name="Ivanova N."/>
            <person name="Pagani I."/>
            <person name="Pati A."/>
            <person name="Goodwin L."/>
            <person name="Nordberg H.P."/>
            <person name="Cantor M.N."/>
            <person name="Hua S.X."/>
            <person name="Woyke T."/>
            <person name="Kerfeld C.A."/>
        </authorList>
    </citation>
    <scope>NUCLEOTIDE SEQUENCE [LARGE SCALE GENOMIC DNA]</scope>
    <source>
        <strain evidence="4">ATCC 27169 / PCC 6605</strain>
    </source>
</reference>
<dbReference type="InterPro" id="IPR014710">
    <property type="entry name" value="RmlC-like_jellyroll"/>
</dbReference>
<dbReference type="eggNOG" id="COG1917">
    <property type="taxonomic scope" value="Bacteria"/>
</dbReference>
<dbReference type="InterPro" id="IPR013096">
    <property type="entry name" value="Cupin_2"/>
</dbReference>
<dbReference type="AlphaFoldDB" id="K9UCT1"/>
<protein>
    <submittedName>
        <fullName evidence="3">Cupin domain-containing protein</fullName>
    </submittedName>
</protein>
<dbReference type="Pfam" id="PF07883">
    <property type="entry name" value="Cupin_2"/>
    <property type="match status" value="1"/>
</dbReference>
<sequence length="119" mass="13132">MDTERIFKSARFLQPNDREPIRSVITTSPHATVVAWYVLPQQEIPAHQHPEGQDTWTILSGQGEYYLDRAGTTKSIVIGDVVIAPAGAVHGVYNDSDEPLIFISIVAPSDAGYELVDRL</sequence>
<dbReference type="EMBL" id="CP003600">
    <property type="protein sequence ID" value="AFY92019.1"/>
    <property type="molecule type" value="Genomic_DNA"/>
</dbReference>
<dbReference type="InterPro" id="IPR011051">
    <property type="entry name" value="RmlC_Cupin_sf"/>
</dbReference>
<dbReference type="STRING" id="1173020.Cha6605_0748"/>
<dbReference type="HOGENOM" id="CLU_137371_0_0_3"/>
<dbReference type="Proteomes" id="UP000010366">
    <property type="component" value="Chromosome"/>
</dbReference>
<accession>K9UCT1</accession>
<evidence type="ECO:0000259" key="2">
    <source>
        <dbReference type="Pfam" id="PF07883"/>
    </source>
</evidence>
<gene>
    <name evidence="3" type="ORF">Cha6605_0748</name>
</gene>
<dbReference type="PANTHER" id="PTHR35848:SF6">
    <property type="entry name" value="CUPIN TYPE-2 DOMAIN-CONTAINING PROTEIN"/>
    <property type="match status" value="1"/>
</dbReference>
<keyword evidence="1" id="KW-0479">Metal-binding</keyword>